<evidence type="ECO:0000256" key="7">
    <source>
        <dbReference type="ARBA" id="ARBA00048552"/>
    </source>
</evidence>
<dbReference type="EMBL" id="CP011280">
    <property type="protein sequence ID" value="AKC95973.1"/>
    <property type="molecule type" value="Genomic_DNA"/>
</dbReference>
<evidence type="ECO:0000313" key="8">
    <source>
        <dbReference type="EMBL" id="AKC95973.1"/>
    </source>
</evidence>
<evidence type="ECO:0000256" key="4">
    <source>
        <dbReference type="ARBA" id="ARBA00022478"/>
    </source>
</evidence>
<dbReference type="EC" id="2.7.7.6" evidence="2"/>
<evidence type="ECO:0000256" key="1">
    <source>
        <dbReference type="ARBA" id="ARBA00006711"/>
    </source>
</evidence>
<dbReference type="GO" id="GO:0003677">
    <property type="term" value="F:DNA binding"/>
    <property type="evidence" value="ECO:0007669"/>
    <property type="project" value="InterPro"/>
</dbReference>
<evidence type="ECO:0000256" key="6">
    <source>
        <dbReference type="ARBA" id="ARBA00029924"/>
    </source>
</evidence>
<dbReference type="Proteomes" id="UP000033103">
    <property type="component" value="Chromosome"/>
</dbReference>
<protein>
    <recommendedName>
        <fullName evidence="3">DNA-directed RNA polymerase subunit omega</fullName>
        <ecNumber evidence="2">2.7.7.6</ecNumber>
    </recommendedName>
    <alternativeName>
        <fullName evidence="6">Transcriptase subunit omega</fullName>
    </alternativeName>
</protein>
<dbReference type="PATRIC" id="fig|1069640.6.peg.1137"/>
<dbReference type="SMART" id="SM01409">
    <property type="entry name" value="RNA_pol_Rpb6"/>
    <property type="match status" value="1"/>
</dbReference>
<comment type="catalytic activity">
    <reaction evidence="7">
        <text>RNA(n) + a ribonucleoside 5'-triphosphate = RNA(n+1) + diphosphate</text>
        <dbReference type="Rhea" id="RHEA:21248"/>
        <dbReference type="Rhea" id="RHEA-COMP:14527"/>
        <dbReference type="Rhea" id="RHEA-COMP:17342"/>
        <dbReference type="ChEBI" id="CHEBI:33019"/>
        <dbReference type="ChEBI" id="CHEBI:61557"/>
        <dbReference type="ChEBI" id="CHEBI:140395"/>
        <dbReference type="EC" id="2.7.7.6"/>
    </reaction>
</comment>
<comment type="similarity">
    <text evidence="1">Belongs to the RNA polymerase subunit omega family.</text>
</comment>
<dbReference type="OrthoDB" id="90552at2"/>
<reference evidence="8 9" key="1">
    <citation type="journal article" date="2012" name="BMC Genomics">
        <title>Genomic sequence analysis and characterization of Sneathia amnii sp. nov.</title>
        <authorList>
            <consortium name="Vaginal Microbiome Consortium (additional members)"/>
            <person name="Harwich M.D.Jr."/>
            <person name="Serrano M.G."/>
            <person name="Fettweis J.M."/>
            <person name="Alves J.M."/>
            <person name="Reimers M.A."/>
            <person name="Buck G.A."/>
            <person name="Jefferson K.K."/>
        </authorList>
    </citation>
    <scope>NUCLEOTIDE SEQUENCE [LARGE SCALE GENOMIC DNA]</scope>
    <source>
        <strain evidence="8 9">SN35</strain>
    </source>
</reference>
<sequence length="60" mass="6919">MKKHKITVDELVNKFPNKYELAIACGKLARIKLQNGVAKSKVMDIVFEEVMEDKIKIEEN</sequence>
<gene>
    <name evidence="8" type="ORF">VC03_05730</name>
</gene>
<dbReference type="InterPro" id="IPR006110">
    <property type="entry name" value="Pol_omega/Rpo6/RPB6"/>
</dbReference>
<dbReference type="Gene3D" id="3.90.940.10">
    <property type="match status" value="1"/>
</dbReference>
<name>A0A0E3UV52_9FUSO</name>
<dbReference type="GO" id="GO:0003899">
    <property type="term" value="F:DNA-directed RNA polymerase activity"/>
    <property type="evidence" value="ECO:0007669"/>
    <property type="project" value="UniProtKB-EC"/>
</dbReference>
<evidence type="ECO:0000256" key="3">
    <source>
        <dbReference type="ARBA" id="ARBA00013725"/>
    </source>
</evidence>
<dbReference type="HOGENOM" id="CLU_2939360_0_0_0"/>
<accession>A0A0E3UV52</accession>
<evidence type="ECO:0000256" key="2">
    <source>
        <dbReference type="ARBA" id="ARBA00012418"/>
    </source>
</evidence>
<dbReference type="InterPro" id="IPR036161">
    <property type="entry name" value="RPB6/omega-like_sf"/>
</dbReference>
<keyword evidence="4 8" id="KW-0240">DNA-directed RNA polymerase</keyword>
<dbReference type="Pfam" id="PF01192">
    <property type="entry name" value="RNA_pol_Rpb6"/>
    <property type="match status" value="1"/>
</dbReference>
<dbReference type="SUPFAM" id="SSF63562">
    <property type="entry name" value="RPB6/omega subunit-like"/>
    <property type="match status" value="1"/>
</dbReference>
<dbReference type="GO" id="GO:0000428">
    <property type="term" value="C:DNA-directed RNA polymerase complex"/>
    <property type="evidence" value="ECO:0007669"/>
    <property type="project" value="UniProtKB-KW"/>
</dbReference>
<dbReference type="RefSeq" id="WP_046329077.1">
    <property type="nucleotide sequence ID" value="NZ_CAUPIC010000005.1"/>
</dbReference>
<proteinExistence type="inferred from homology"/>
<dbReference type="STRING" id="187101.VC03_05730"/>
<evidence type="ECO:0000256" key="5">
    <source>
        <dbReference type="ARBA" id="ARBA00023163"/>
    </source>
</evidence>
<keyword evidence="9" id="KW-1185">Reference proteome</keyword>
<organism evidence="8 9">
    <name type="scientific">Sneathia vaginalis</name>
    <dbReference type="NCBI Taxonomy" id="187101"/>
    <lineage>
        <taxon>Bacteria</taxon>
        <taxon>Fusobacteriati</taxon>
        <taxon>Fusobacteriota</taxon>
        <taxon>Fusobacteriia</taxon>
        <taxon>Fusobacteriales</taxon>
        <taxon>Leptotrichiaceae</taxon>
        <taxon>Sneathia</taxon>
    </lineage>
</organism>
<dbReference type="AlphaFoldDB" id="A0A0E3UV52"/>
<dbReference type="GO" id="GO:0006351">
    <property type="term" value="P:DNA-templated transcription"/>
    <property type="evidence" value="ECO:0007669"/>
    <property type="project" value="InterPro"/>
</dbReference>
<keyword evidence="5" id="KW-0804">Transcription</keyword>
<dbReference type="KEGG" id="sns:VC03_05730"/>
<evidence type="ECO:0000313" key="9">
    <source>
        <dbReference type="Proteomes" id="UP000033103"/>
    </source>
</evidence>